<name>A0ABM9IF68_9BACT</name>
<dbReference type="Proteomes" id="UP001161497">
    <property type="component" value="Chromosome"/>
</dbReference>
<evidence type="ECO:0000313" key="1">
    <source>
        <dbReference type="EMBL" id="CAI9086341.1"/>
    </source>
</evidence>
<dbReference type="InterPro" id="IPR036866">
    <property type="entry name" value="RibonucZ/Hydroxyglut_hydro"/>
</dbReference>
<dbReference type="GO" id="GO:0016787">
    <property type="term" value="F:hydrolase activity"/>
    <property type="evidence" value="ECO:0007669"/>
    <property type="project" value="UniProtKB-KW"/>
</dbReference>
<organism evidence="1 2">
    <name type="scientific">Candidatus Methylacidiphilum fumarolicum</name>
    <dbReference type="NCBI Taxonomy" id="591154"/>
    <lineage>
        <taxon>Bacteria</taxon>
        <taxon>Pseudomonadati</taxon>
        <taxon>Verrucomicrobiota</taxon>
        <taxon>Methylacidiphilae</taxon>
        <taxon>Methylacidiphilales</taxon>
        <taxon>Methylacidiphilaceae</taxon>
        <taxon>Methylacidiphilum (ex Ratnadevi et al. 2023)</taxon>
    </lineage>
</organism>
<dbReference type="Gene3D" id="3.60.15.10">
    <property type="entry name" value="Ribonuclease Z/Hydroxyacylglutathione hydrolase-like"/>
    <property type="match status" value="1"/>
</dbReference>
<dbReference type="PANTHER" id="PTHR39189:SF1">
    <property type="entry name" value="UPF0173 METAL-DEPENDENT HYDROLASE YTKL"/>
    <property type="match status" value="1"/>
</dbReference>
<protein>
    <submittedName>
        <fullName evidence="1">Zn-dependent hydrolase of the beta-lactamase fold (Modular protein)</fullName>
    </submittedName>
</protein>
<dbReference type="SUPFAM" id="SSF56281">
    <property type="entry name" value="Metallo-hydrolase/oxidoreductase"/>
    <property type="match status" value="1"/>
</dbReference>
<dbReference type="PROSITE" id="PS51257">
    <property type="entry name" value="PROKAR_LIPOPROTEIN"/>
    <property type="match status" value="1"/>
</dbReference>
<dbReference type="EMBL" id="OX458932">
    <property type="protein sequence ID" value="CAI9086341.1"/>
    <property type="molecule type" value="Genomic_DNA"/>
</dbReference>
<proteinExistence type="predicted"/>
<accession>A0ABM9IF68</accession>
<sequence length="355" mass="39839">MECKQNFIPSSGFLACKLSLMELVFQLKHACTRLWTSSAVSKRQKVVKKSTNNLNFEIGAIAQLVRALPCHGRGCGFEPRWLREIFGIWHIVKGSLQSAYYFLFSRSITLYIEFLIGSCCLLSPIFFSAECFAQNEGQVLVRWYGHAFVYLISSTGVRVAIDPYGEDTVKYKFPDRLQADVVLISSESEDRSAGEKLFGTPQIFRSITAVGPNNARGHIFKGIQTFRDKSQGSLHGKNTAFVFKLDRVNFAHLGDLAHPLNQDQLAEFGRVDVLFLPIGNETLSNEELDKIALDLGARIIIPIAFKTSLSGDLDLRPLANYLEGKKNVRFIDSSEIMVSQSDLPSEPWIYVLKEP</sequence>
<dbReference type="Pfam" id="PF13483">
    <property type="entry name" value="Lactamase_B_3"/>
    <property type="match status" value="1"/>
</dbReference>
<evidence type="ECO:0000313" key="2">
    <source>
        <dbReference type="Proteomes" id="UP001161497"/>
    </source>
</evidence>
<dbReference type="PANTHER" id="PTHR39189">
    <property type="entry name" value="UPF0173 METAL-DEPENDENT HYDROLASE YTKL"/>
    <property type="match status" value="1"/>
</dbReference>
<keyword evidence="1" id="KW-0378">Hydrolase</keyword>
<keyword evidence="2" id="KW-1185">Reference proteome</keyword>
<gene>
    <name evidence="1" type="ORF">MFUM_2021</name>
</gene>
<reference evidence="1" key="1">
    <citation type="submission" date="2023-03" db="EMBL/GenBank/DDBJ databases">
        <authorList>
            <person name="Cremers G."/>
            <person name="Picone N."/>
        </authorList>
    </citation>
    <scope>NUCLEOTIDE SEQUENCE</scope>
    <source>
        <strain evidence="1">Sample_alias</strain>
    </source>
</reference>